<proteinExistence type="predicted"/>
<keyword evidence="4" id="KW-1185">Reference proteome</keyword>
<name>A0ABT2AL36_9BURK</name>
<dbReference type="Proteomes" id="UP001206572">
    <property type="component" value="Unassembled WGS sequence"/>
</dbReference>
<dbReference type="RefSeq" id="WP_258827967.1">
    <property type="nucleotide sequence ID" value="NZ_JANUHA010000006.1"/>
</dbReference>
<feature type="compositionally biased region" description="Polar residues" evidence="1">
    <location>
        <begin position="247"/>
        <end position="256"/>
    </location>
</feature>
<keyword evidence="2" id="KW-0472">Membrane</keyword>
<feature type="region of interest" description="Disordered" evidence="1">
    <location>
        <begin position="235"/>
        <end position="256"/>
    </location>
</feature>
<evidence type="ECO:0000313" key="3">
    <source>
        <dbReference type="EMBL" id="MCS0596942.1"/>
    </source>
</evidence>
<keyword evidence="2" id="KW-0812">Transmembrane</keyword>
<evidence type="ECO:0000313" key="4">
    <source>
        <dbReference type="Proteomes" id="UP001206572"/>
    </source>
</evidence>
<protein>
    <submittedName>
        <fullName evidence="3">Uncharacterized protein</fullName>
    </submittedName>
</protein>
<evidence type="ECO:0000256" key="1">
    <source>
        <dbReference type="SAM" id="MobiDB-lite"/>
    </source>
</evidence>
<reference evidence="3 4" key="1">
    <citation type="submission" date="2022-08" db="EMBL/GenBank/DDBJ databases">
        <title>Reclassification of Massilia species as members of the genera Telluria, Duganella, Pseudoduganella, Mokoshia gen. nov. and Zemynaea gen. nov. using orthogonal and non-orthogonal genome-based approaches.</title>
        <authorList>
            <person name="Bowman J.P."/>
        </authorList>
    </citation>
    <scope>NUCLEOTIDE SEQUENCE [LARGE SCALE GENOMIC DNA]</scope>
    <source>
        <strain evidence="3 4">JCM 31661</strain>
    </source>
</reference>
<keyword evidence="2" id="KW-1133">Transmembrane helix</keyword>
<organism evidence="3 4">
    <name type="scientific">Massilia agri</name>
    <dbReference type="NCBI Taxonomy" id="1886785"/>
    <lineage>
        <taxon>Bacteria</taxon>
        <taxon>Pseudomonadati</taxon>
        <taxon>Pseudomonadota</taxon>
        <taxon>Betaproteobacteria</taxon>
        <taxon>Burkholderiales</taxon>
        <taxon>Oxalobacteraceae</taxon>
        <taxon>Telluria group</taxon>
        <taxon>Massilia</taxon>
    </lineage>
</organism>
<comment type="caution">
    <text evidence="3">The sequence shown here is derived from an EMBL/GenBank/DDBJ whole genome shotgun (WGS) entry which is preliminary data.</text>
</comment>
<dbReference type="EMBL" id="JANUHA010000006">
    <property type="protein sequence ID" value="MCS0596942.1"/>
    <property type="molecule type" value="Genomic_DNA"/>
</dbReference>
<evidence type="ECO:0000256" key="2">
    <source>
        <dbReference type="SAM" id="Phobius"/>
    </source>
</evidence>
<sequence length="256" mass="25985">MRPNLISPKRARTSGEDSILAMLERDPARKRGAGAGMSGPRLAWYGASAVVAVALTGTLVWLAAGNDGLRPDVERSMMADANSAARPATAAERPAPALVQVALAEAAPAARSGSAAVIVDQKPQDDVPPLRLLKPAPGTPAKAPAPPVVAPAKPTPKAVVAAPPTATAPLARTPAPGAAAAPRPRPASVARNAARPAQAKAQRHAAPVRVAEAPVDPDVALISAVIVHANGHAPEGSQMTELLCPNDSCQPRPNRQ</sequence>
<gene>
    <name evidence="3" type="ORF">NX780_11330</name>
</gene>
<feature type="transmembrane region" description="Helical" evidence="2">
    <location>
        <begin position="42"/>
        <end position="64"/>
    </location>
</feature>
<accession>A0ABT2AL36</accession>